<organism evidence="1 2">
    <name type="scientific">Roseovarius albus</name>
    <dbReference type="NCBI Taxonomy" id="1247867"/>
    <lineage>
        <taxon>Bacteria</taxon>
        <taxon>Pseudomonadati</taxon>
        <taxon>Pseudomonadota</taxon>
        <taxon>Alphaproteobacteria</taxon>
        <taxon>Rhodobacterales</taxon>
        <taxon>Roseobacteraceae</taxon>
        <taxon>Roseovarius</taxon>
    </lineage>
</organism>
<gene>
    <name evidence="1" type="ORF">ROA7450_03799</name>
</gene>
<proteinExistence type="predicted"/>
<dbReference type="AlphaFoldDB" id="A0A1X7A3Z5"/>
<reference evidence="1 2" key="1">
    <citation type="submission" date="2017-03" db="EMBL/GenBank/DDBJ databases">
        <authorList>
            <person name="Afonso C.L."/>
            <person name="Miller P.J."/>
            <person name="Scott M.A."/>
            <person name="Spackman E."/>
            <person name="Goraichik I."/>
            <person name="Dimitrov K.M."/>
            <person name="Suarez D.L."/>
            <person name="Swayne D.E."/>
        </authorList>
    </citation>
    <scope>NUCLEOTIDE SEQUENCE [LARGE SCALE GENOMIC DNA]</scope>
    <source>
        <strain evidence="1 2">CECT 7450</strain>
    </source>
</reference>
<name>A0A1X7A3Z5_9RHOB</name>
<dbReference type="EMBL" id="FWFX01000016">
    <property type="protein sequence ID" value="SLN69938.1"/>
    <property type="molecule type" value="Genomic_DNA"/>
</dbReference>
<keyword evidence="2" id="KW-1185">Reference proteome</keyword>
<dbReference type="Proteomes" id="UP000193061">
    <property type="component" value="Unassembled WGS sequence"/>
</dbReference>
<evidence type="ECO:0000313" key="2">
    <source>
        <dbReference type="Proteomes" id="UP000193061"/>
    </source>
</evidence>
<protein>
    <submittedName>
        <fullName evidence="1">Uncharacterized protein</fullName>
    </submittedName>
</protein>
<accession>A0A1X7A3Z5</accession>
<evidence type="ECO:0000313" key="1">
    <source>
        <dbReference type="EMBL" id="SLN69938.1"/>
    </source>
</evidence>
<sequence>MLLALRLSCISHFLHRFCAPGAHFPDTAVLPSAWQGVVSGNGSQSGTEIASRIDDFEQLDLGESNLLDTVSIGKADHEGRV</sequence>